<keyword evidence="1" id="KW-0472">Membrane</keyword>
<dbReference type="EMBL" id="LUGH01001604">
    <property type="protein sequence ID" value="OBZ80919.1"/>
    <property type="molecule type" value="Genomic_DNA"/>
</dbReference>
<dbReference type="PANTHER" id="PTHR32285:SF48">
    <property type="entry name" value="PROTEIN TRICHOME BIREFRINGENCE-LIKE 19"/>
    <property type="match status" value="1"/>
</dbReference>
<proteinExistence type="predicted"/>
<dbReference type="PANTHER" id="PTHR32285">
    <property type="entry name" value="PROTEIN TRICHOME BIREFRINGENCE-LIKE 9-RELATED"/>
    <property type="match status" value="1"/>
</dbReference>
<reference evidence="2 3" key="1">
    <citation type="submission" date="2016-03" db="EMBL/GenBank/DDBJ databases">
        <title>Choanephora cucurbitarum.</title>
        <authorList>
            <person name="Min B."/>
            <person name="Park H."/>
            <person name="Park J.-H."/>
            <person name="Shin H.-D."/>
            <person name="Choi I.-G."/>
        </authorList>
    </citation>
    <scope>NUCLEOTIDE SEQUENCE [LARGE SCALE GENOMIC DNA]</scope>
    <source>
        <strain evidence="2 3">KUS-F28377</strain>
    </source>
</reference>
<dbReference type="Proteomes" id="UP000093000">
    <property type="component" value="Unassembled WGS sequence"/>
</dbReference>
<keyword evidence="3" id="KW-1185">Reference proteome</keyword>
<keyword evidence="1" id="KW-0812">Transmembrane</keyword>
<protein>
    <submittedName>
        <fullName evidence="2">Uncharacterized protein</fullName>
    </submittedName>
</protein>
<dbReference type="GO" id="GO:0016413">
    <property type="term" value="F:O-acetyltransferase activity"/>
    <property type="evidence" value="ECO:0007669"/>
    <property type="project" value="InterPro"/>
</dbReference>
<keyword evidence="1" id="KW-1133">Transmembrane helix</keyword>
<evidence type="ECO:0000256" key="1">
    <source>
        <dbReference type="SAM" id="Phobius"/>
    </source>
</evidence>
<comment type="caution">
    <text evidence="2">The sequence shown here is derived from an EMBL/GenBank/DDBJ whole genome shotgun (WGS) entry which is preliminary data.</text>
</comment>
<dbReference type="InterPro" id="IPR029962">
    <property type="entry name" value="TBL"/>
</dbReference>
<dbReference type="AlphaFoldDB" id="A0A1C7MWV6"/>
<dbReference type="InParanoid" id="A0A1C7MWV6"/>
<evidence type="ECO:0000313" key="2">
    <source>
        <dbReference type="EMBL" id="OBZ80919.1"/>
    </source>
</evidence>
<evidence type="ECO:0000313" key="3">
    <source>
        <dbReference type="Proteomes" id="UP000093000"/>
    </source>
</evidence>
<gene>
    <name evidence="2" type="ORF">A0J61_11033</name>
</gene>
<feature type="transmembrane region" description="Helical" evidence="1">
    <location>
        <begin position="12"/>
        <end position="31"/>
    </location>
</feature>
<dbReference type="OrthoDB" id="630188at2759"/>
<accession>A0A1C7MWV6</accession>
<organism evidence="2 3">
    <name type="scientific">Choanephora cucurbitarum</name>
    <dbReference type="NCBI Taxonomy" id="101091"/>
    <lineage>
        <taxon>Eukaryota</taxon>
        <taxon>Fungi</taxon>
        <taxon>Fungi incertae sedis</taxon>
        <taxon>Mucoromycota</taxon>
        <taxon>Mucoromycotina</taxon>
        <taxon>Mucoromycetes</taxon>
        <taxon>Mucorales</taxon>
        <taxon>Mucorineae</taxon>
        <taxon>Choanephoraceae</taxon>
        <taxon>Choanephoroideae</taxon>
        <taxon>Choanephora</taxon>
    </lineage>
</organism>
<name>A0A1C7MWV6_9FUNG</name>
<sequence length="420" mass="47742">MNLWRRLTWPRLILYFLSSVLAIHLLSTFSIPTKTIDSTRLSHDLPWYTQAHPSLSLLQQYPEYTTTHLSTQQRQTLQENMVTRAQTAAREVFKDIKGIRGSSVYADRPEASRQFRSLVDCWTTGEWIPLNQSAHWTMPHFQDPLYGSCDRKHRKTGAQGVREAVGYRWQSKCDSLEIDSANWCQVLNGRHMMLVGDLVQYQLHDVFLDSLRDGPAICFGELNCKDHTVCTAPYPDTRLRYLRNDILSTRRKMNANKGHPTAEIIEWPFASATLQKHYPILILNRSPVRESDETFIKELIHTLRALRDGPAANSLIIYRSSGIGHPFCDDATGPLKEPLGDDVLRKLPFGWSELRRRNAIARAIVEAAGGVFVDLAALTDVRPDGHVGGHDCVRYCIPGPLDGWAQVLYQVFLGLENPLI</sequence>